<dbReference type="EMBL" id="UYSG01011202">
    <property type="protein sequence ID" value="VDL61380.1"/>
    <property type="molecule type" value="Genomic_DNA"/>
</dbReference>
<protein>
    <submittedName>
        <fullName evidence="5">WD_REPEATS_REGION domain-containing protein</fullName>
    </submittedName>
</protein>
<reference evidence="3 4" key="2">
    <citation type="submission" date="2018-11" db="EMBL/GenBank/DDBJ databases">
        <authorList>
            <consortium name="Pathogen Informatics"/>
        </authorList>
    </citation>
    <scope>NUCLEOTIDE SEQUENCE [LARGE SCALE GENOMIC DNA]</scope>
</reference>
<keyword evidence="2" id="KW-0677">Repeat</keyword>
<organism evidence="5">
    <name type="scientific">Hymenolepis diminuta</name>
    <name type="common">Rat tapeworm</name>
    <dbReference type="NCBI Taxonomy" id="6216"/>
    <lineage>
        <taxon>Eukaryota</taxon>
        <taxon>Metazoa</taxon>
        <taxon>Spiralia</taxon>
        <taxon>Lophotrochozoa</taxon>
        <taxon>Platyhelminthes</taxon>
        <taxon>Cestoda</taxon>
        <taxon>Eucestoda</taxon>
        <taxon>Cyclophyllidea</taxon>
        <taxon>Hymenolepididae</taxon>
        <taxon>Hymenolepis</taxon>
    </lineage>
</organism>
<dbReference type="GO" id="GO:0006261">
    <property type="term" value="P:DNA-templated DNA replication"/>
    <property type="evidence" value="ECO:0007669"/>
    <property type="project" value="TreeGrafter"/>
</dbReference>
<name>A0A158QFM0_HYMDI</name>
<reference evidence="5" key="1">
    <citation type="submission" date="2016-04" db="UniProtKB">
        <authorList>
            <consortium name="WormBaseParasite"/>
        </authorList>
    </citation>
    <scope>IDENTIFICATION</scope>
</reference>
<accession>A0A158QFM0</accession>
<dbReference type="WBParaSite" id="HDID_0000906401-mRNA-1">
    <property type="protein sequence ID" value="HDID_0000906401-mRNA-1"/>
    <property type="gene ID" value="HDID_0000906401"/>
</dbReference>
<dbReference type="InterPro" id="IPR015943">
    <property type="entry name" value="WD40/YVTN_repeat-like_dom_sf"/>
</dbReference>
<dbReference type="Proteomes" id="UP000274504">
    <property type="component" value="Unassembled WGS sequence"/>
</dbReference>
<dbReference type="GO" id="GO:0005656">
    <property type="term" value="C:nuclear pre-replicative complex"/>
    <property type="evidence" value="ECO:0007669"/>
    <property type="project" value="TreeGrafter"/>
</dbReference>
<dbReference type="PANTHER" id="PTHR18763:SF0">
    <property type="entry name" value="WD REPEAT-CONTAINING PROTEIN 18"/>
    <property type="match status" value="1"/>
</dbReference>
<evidence type="ECO:0000256" key="2">
    <source>
        <dbReference type="ARBA" id="ARBA00022737"/>
    </source>
</evidence>
<dbReference type="Gene3D" id="2.130.10.10">
    <property type="entry name" value="YVTN repeat-like/Quinoprotein amine dehydrogenase"/>
    <property type="match status" value="2"/>
</dbReference>
<evidence type="ECO:0000313" key="5">
    <source>
        <dbReference type="WBParaSite" id="HDID_0000906401-mRNA-1"/>
    </source>
</evidence>
<dbReference type="AlphaFoldDB" id="A0A158QFM0"/>
<dbReference type="GO" id="GO:0006364">
    <property type="term" value="P:rRNA processing"/>
    <property type="evidence" value="ECO:0007669"/>
    <property type="project" value="TreeGrafter"/>
</dbReference>
<gene>
    <name evidence="3" type="ORF">HDID_LOCUS9062</name>
</gene>
<dbReference type="PANTHER" id="PTHR18763">
    <property type="entry name" value="WD-REPEAT PROTEIN 18"/>
    <property type="match status" value="1"/>
</dbReference>
<dbReference type="SUPFAM" id="SSF50978">
    <property type="entry name" value="WD40 repeat-like"/>
    <property type="match status" value="1"/>
</dbReference>
<dbReference type="OrthoDB" id="756370at2759"/>
<evidence type="ECO:0000313" key="3">
    <source>
        <dbReference type="EMBL" id="VDL61380.1"/>
    </source>
</evidence>
<dbReference type="STRING" id="6216.A0A158QFM0"/>
<dbReference type="GO" id="GO:0120330">
    <property type="term" value="C:rixosome complex"/>
    <property type="evidence" value="ECO:0007669"/>
    <property type="project" value="TreeGrafter"/>
</dbReference>
<evidence type="ECO:0000313" key="4">
    <source>
        <dbReference type="Proteomes" id="UP000274504"/>
    </source>
</evidence>
<dbReference type="InterPro" id="IPR036322">
    <property type="entry name" value="WD40_repeat_dom_sf"/>
</dbReference>
<evidence type="ECO:0000256" key="1">
    <source>
        <dbReference type="ARBA" id="ARBA00022574"/>
    </source>
</evidence>
<keyword evidence="1" id="KW-0853">WD repeat</keyword>
<sequence>MQEKCMSFIRSWTRKKNQLVTTLVDGKAADFALKSLFSKAPKYYTIVIQYDMMDNEELTINLVLERLIKVRDEGKNRVFQSSQTNAKPVIRPLLFPCDYFFNVDSVPLDQEDLRTLEEMAQAPLMLTSMTDCGKQEAGVLWDPISGKPVASFSGEYASPGTLTVSNGIIFSAVPRKPIIQAWSFQSNSSFKRITTKGPVNALVFSDDGYFMYVAIEKSVYVYQTCGGCLIAVLEASHMAPIGALTISRARCHAALPLPFLLSSDTSGLVACWPALLSLDDNVNIGNTNFGESSTSHHKPLWYVVEASRGLAACAFVADGRMVACAGTDGLKLFGAETGKLLYNTLLESRALLCICALPQDDRYIFTGTDNGILHSVWLRDPMNLTSCEVSFRRCFTDSDLCYSPIHRFTHASRTPRKWLSSTEKAITSICASPIDSNFPLLVVSTRGCLVEVLRQDSTLVCLQRFSLFPSGSAAPRLTSLILLPRPSWLLDAQTTSVREESTDSLRAKSRDVLDTIQPIKRHMGWQMDDTLHMQLSNLKRHRMTKGYLEDIYQDDFPRSKVPLSTAYAATKTTSDFSEGVDGINGGASANSAELFALKREKEALIARNGELMRILVANCLHY</sequence>
<proteinExistence type="predicted"/>
<dbReference type="InterPro" id="IPR045227">
    <property type="entry name" value="WDR18/Ipi3/RID3"/>
</dbReference>